<gene>
    <name evidence="3" type="ORF">ILUMI_22801</name>
</gene>
<feature type="compositionally biased region" description="Polar residues" evidence="1">
    <location>
        <begin position="713"/>
        <end position="736"/>
    </location>
</feature>
<keyword evidence="4" id="KW-1185">Reference proteome</keyword>
<evidence type="ECO:0000313" key="4">
    <source>
        <dbReference type="Proteomes" id="UP000801492"/>
    </source>
</evidence>
<name>A0A8K0CA01_IGNLU</name>
<evidence type="ECO:0000256" key="1">
    <source>
        <dbReference type="SAM" id="MobiDB-lite"/>
    </source>
</evidence>
<comment type="caution">
    <text evidence="3">The sequence shown here is derived from an EMBL/GenBank/DDBJ whole genome shotgun (WGS) entry which is preliminary data.</text>
</comment>
<dbReference type="Proteomes" id="UP000801492">
    <property type="component" value="Unassembled WGS sequence"/>
</dbReference>
<dbReference type="PROSITE" id="PS00028">
    <property type="entry name" value="ZINC_FINGER_C2H2_1"/>
    <property type="match status" value="1"/>
</dbReference>
<sequence length="776" mass="87790">MRSIVNRNDTNRINIIRSDAKRNDLIKNDTLLMRNRPIKSVSVKSTTQRTNIFKVKYKQYRHPSVQNVFGSYNNIILPSEILSLNINPRITLNGREVYNWYAKQLKNRMKKLLYTSITQNESGKNYKITCRCCTDTSEVNTDCAQQLQSLKENLLDFVIKKSNDNLNYQVVRLQRSHVPKPKQQTDDSTCRIVKKLKVTFQTNEDKQSPHTPKKRRASQSQSNEHVSIQKIRNTFKNINIPKQMCKTNVDPLVILNSGEVLEWFTYHMDSLKNKFSDVEDIINDIMLTEKNAHSSRQSKAKSMNFCEIDSSDYESDKEERRKLRRRGSAAHVNKPCNTDIITESVHKSNFDKLIHLFNSIKENTSSSDVPNEPINNISSEHSQQTVQIGQKRLLSNELDVNEIEQKKKKYYCSRITVNSSSEMDTTPSTSEQVQDINNIACCVCGDEVARSKLGDHVKKHLQCKRCKKKLKTLEALLQHFSRHCIVNYSNNLPHLKLRRIDTVEAIVKKYPSAFDDVEDANLNNERSVVNKVTSITSKPSSRFCVKNLYVNKRSHSKESSINSNALSATNIQGRCIRTYSKKVPISSPAQQLIDVTSASENPPVLHLKNTINSNLNKILVLSNNVSSPSNVVYGRVFVNSVGQSSTVHITSATPATDPSSKASNSQFVQIVENSTAQNSVLEELQDHSYHQQQTVISVGNNINQYVIMPGSSANATATSTRDSVITATESTSNQDAQDPLEISENETTNKQETDGTNSLPAKGQFKIRVKSLQELS</sequence>
<dbReference type="InterPro" id="IPR013087">
    <property type="entry name" value="Znf_C2H2_type"/>
</dbReference>
<feature type="region of interest" description="Disordered" evidence="1">
    <location>
        <begin position="201"/>
        <end position="227"/>
    </location>
</feature>
<dbReference type="OrthoDB" id="6759151at2759"/>
<protein>
    <recommendedName>
        <fullName evidence="2">C2H2-type domain-containing protein</fullName>
    </recommendedName>
</protein>
<evidence type="ECO:0000313" key="3">
    <source>
        <dbReference type="EMBL" id="KAF2883388.1"/>
    </source>
</evidence>
<feature type="region of interest" description="Disordered" evidence="1">
    <location>
        <begin position="713"/>
        <end position="764"/>
    </location>
</feature>
<feature type="domain" description="C2H2-type" evidence="2">
    <location>
        <begin position="463"/>
        <end position="483"/>
    </location>
</feature>
<dbReference type="EMBL" id="VTPC01090433">
    <property type="protein sequence ID" value="KAF2883388.1"/>
    <property type="molecule type" value="Genomic_DNA"/>
</dbReference>
<proteinExistence type="predicted"/>
<organism evidence="3 4">
    <name type="scientific">Ignelater luminosus</name>
    <name type="common">Cucubano</name>
    <name type="synonym">Pyrophorus luminosus</name>
    <dbReference type="NCBI Taxonomy" id="2038154"/>
    <lineage>
        <taxon>Eukaryota</taxon>
        <taxon>Metazoa</taxon>
        <taxon>Ecdysozoa</taxon>
        <taxon>Arthropoda</taxon>
        <taxon>Hexapoda</taxon>
        <taxon>Insecta</taxon>
        <taxon>Pterygota</taxon>
        <taxon>Neoptera</taxon>
        <taxon>Endopterygota</taxon>
        <taxon>Coleoptera</taxon>
        <taxon>Polyphaga</taxon>
        <taxon>Elateriformia</taxon>
        <taxon>Elateroidea</taxon>
        <taxon>Elateridae</taxon>
        <taxon>Agrypninae</taxon>
        <taxon>Pyrophorini</taxon>
        <taxon>Ignelater</taxon>
    </lineage>
</organism>
<evidence type="ECO:0000259" key="2">
    <source>
        <dbReference type="PROSITE" id="PS00028"/>
    </source>
</evidence>
<reference evidence="3" key="1">
    <citation type="submission" date="2019-08" db="EMBL/GenBank/DDBJ databases">
        <title>The genome of the North American firefly Photinus pyralis.</title>
        <authorList>
            <consortium name="Photinus pyralis genome working group"/>
            <person name="Fallon T.R."/>
            <person name="Sander Lower S.E."/>
            <person name="Weng J.-K."/>
        </authorList>
    </citation>
    <scope>NUCLEOTIDE SEQUENCE</scope>
    <source>
        <strain evidence="3">TRF0915ILg1</strain>
        <tissue evidence="3">Whole body</tissue>
    </source>
</reference>
<dbReference type="AlphaFoldDB" id="A0A8K0CA01"/>
<accession>A0A8K0CA01</accession>
<feature type="compositionally biased region" description="Polar residues" evidence="1">
    <location>
        <begin position="218"/>
        <end position="227"/>
    </location>
</feature>